<evidence type="ECO:0000256" key="6">
    <source>
        <dbReference type="ARBA" id="ARBA00022763"/>
    </source>
</evidence>
<reference evidence="13 14" key="1">
    <citation type="journal article" date="2025" name="Anaerobe">
        <title>Description of Anaerococcus kampingiae sp. nov., Anaerococcus groningensis sp. nov., Anaerococcus martiniensis sp. nov., and Anaerococcus cruorum sp. nov., isolated from human clinical specimens.</title>
        <authorList>
            <person name="Boiten K.E."/>
            <person name="Meijer J."/>
            <person name="van Wezel E.M."/>
            <person name="Veloo A.C.M."/>
        </authorList>
    </citation>
    <scope>NUCLEOTIDE SEQUENCE [LARGE SCALE GENOMIC DNA]</scope>
    <source>
        <strain evidence="13 14">ENR0874</strain>
    </source>
</reference>
<dbReference type="NCBIfam" id="NF003592">
    <property type="entry name" value="PRK05254.1-5"/>
    <property type="match status" value="1"/>
</dbReference>
<sequence>MKRIKNIIGNDWDEILEAEFAKSYFKEITDFLEESYKENTIFPPKDEIFNALRLSSYEDTKVLILGQDPYYNFGQANGLAFSVNEGVKIPPSLKNIYKELKSDLGIPIADTGSLVSWAKQGVLLLNTSLTVVEKKPNSHKNIGWQIFTDEIIKILNKKESPCVFILWGNNAIAKEKFITNPKHLIIKSSHPSPLSARRGFFGSKVFSRTNQFLKKNNEKEIDWKIETLDSL</sequence>
<keyword evidence="9" id="KW-0963">Cytoplasm</keyword>
<comment type="subcellular location">
    <subcellularLocation>
        <location evidence="9">Cytoplasm</location>
    </subcellularLocation>
</comment>
<keyword evidence="14" id="KW-1185">Reference proteome</keyword>
<evidence type="ECO:0000256" key="1">
    <source>
        <dbReference type="ARBA" id="ARBA00001400"/>
    </source>
</evidence>
<evidence type="ECO:0000256" key="10">
    <source>
        <dbReference type="PROSITE-ProRule" id="PRU10072"/>
    </source>
</evidence>
<dbReference type="InterPro" id="IPR036895">
    <property type="entry name" value="Uracil-DNA_glycosylase-like_sf"/>
</dbReference>
<keyword evidence="8 9" id="KW-0234">DNA repair</keyword>
<comment type="similarity">
    <text evidence="3 9 11">Belongs to the uracil-DNA glycosylase (UDG) superfamily. UNG family.</text>
</comment>
<dbReference type="Gene3D" id="3.40.470.10">
    <property type="entry name" value="Uracil-DNA glycosylase-like domain"/>
    <property type="match status" value="1"/>
</dbReference>
<dbReference type="InterPro" id="IPR002043">
    <property type="entry name" value="UDG_fam1"/>
</dbReference>
<evidence type="ECO:0000313" key="14">
    <source>
        <dbReference type="Proteomes" id="UP001637994"/>
    </source>
</evidence>
<protein>
    <recommendedName>
        <fullName evidence="5 9">Uracil-DNA glycosylase</fullName>
        <shortName evidence="9">UDG</shortName>
        <ecNumber evidence="4 9">3.2.2.27</ecNumber>
    </recommendedName>
</protein>
<dbReference type="PANTHER" id="PTHR11264">
    <property type="entry name" value="URACIL-DNA GLYCOSYLASE"/>
    <property type="match status" value="1"/>
</dbReference>
<comment type="caution">
    <text evidence="13">The sequence shown here is derived from an EMBL/GenBank/DDBJ whole genome shotgun (WGS) entry which is preliminary data.</text>
</comment>
<organism evidence="13 14">
    <name type="scientific">Anaerococcus kampingae</name>
    <dbReference type="NCBI Taxonomy" id="3115614"/>
    <lineage>
        <taxon>Bacteria</taxon>
        <taxon>Bacillati</taxon>
        <taxon>Bacillota</taxon>
        <taxon>Tissierellia</taxon>
        <taxon>Tissierellales</taxon>
        <taxon>Peptoniphilaceae</taxon>
        <taxon>Anaerococcus</taxon>
    </lineage>
</organism>
<keyword evidence="13" id="KW-0326">Glycosidase</keyword>
<evidence type="ECO:0000256" key="11">
    <source>
        <dbReference type="RuleBase" id="RU003780"/>
    </source>
</evidence>
<dbReference type="InterPro" id="IPR005122">
    <property type="entry name" value="Uracil-DNA_glycosylase-like"/>
</dbReference>
<comment type="function">
    <text evidence="2 9 11">Excises uracil residues from the DNA which can arise as a result of misincorporation of dUMP residues by DNA polymerase or due to deamination of cytosine.</text>
</comment>
<feature type="domain" description="Uracil-DNA glycosylase-like" evidence="12">
    <location>
        <begin position="53"/>
        <end position="213"/>
    </location>
</feature>
<dbReference type="NCBIfam" id="TIGR00628">
    <property type="entry name" value="ung"/>
    <property type="match status" value="1"/>
</dbReference>
<dbReference type="GO" id="GO:0004844">
    <property type="term" value="F:uracil DNA N-glycosylase activity"/>
    <property type="evidence" value="ECO:0007669"/>
    <property type="project" value="UniProtKB-EC"/>
</dbReference>
<dbReference type="Proteomes" id="UP001637994">
    <property type="component" value="Unassembled WGS sequence"/>
</dbReference>
<evidence type="ECO:0000259" key="12">
    <source>
        <dbReference type="SMART" id="SM00986"/>
    </source>
</evidence>
<evidence type="ECO:0000256" key="4">
    <source>
        <dbReference type="ARBA" id="ARBA00012030"/>
    </source>
</evidence>
<dbReference type="EMBL" id="JBGMEF010000018">
    <property type="protein sequence ID" value="MFO3667022.1"/>
    <property type="molecule type" value="Genomic_DNA"/>
</dbReference>
<dbReference type="HAMAP" id="MF_00148">
    <property type="entry name" value="UDG"/>
    <property type="match status" value="1"/>
</dbReference>
<dbReference type="NCBIfam" id="NF003589">
    <property type="entry name" value="PRK05254.1-2"/>
    <property type="match status" value="1"/>
</dbReference>
<evidence type="ECO:0000256" key="8">
    <source>
        <dbReference type="ARBA" id="ARBA00023204"/>
    </source>
</evidence>
<evidence type="ECO:0000256" key="3">
    <source>
        <dbReference type="ARBA" id="ARBA00008184"/>
    </source>
</evidence>
<evidence type="ECO:0000313" key="13">
    <source>
        <dbReference type="EMBL" id="MFO3667022.1"/>
    </source>
</evidence>
<keyword evidence="6 9" id="KW-0227">DNA damage</keyword>
<comment type="catalytic activity">
    <reaction evidence="1 9 11">
        <text>Hydrolyzes single-stranded DNA or mismatched double-stranded DNA and polynucleotides, releasing free uracil.</text>
        <dbReference type="EC" id="3.2.2.27"/>
    </reaction>
</comment>
<accession>A0ABW9MEZ7</accession>
<dbReference type="PANTHER" id="PTHR11264:SF0">
    <property type="entry name" value="URACIL-DNA GLYCOSYLASE"/>
    <property type="match status" value="1"/>
</dbReference>
<dbReference type="NCBIfam" id="NF003588">
    <property type="entry name" value="PRK05254.1-1"/>
    <property type="match status" value="1"/>
</dbReference>
<dbReference type="InterPro" id="IPR018085">
    <property type="entry name" value="Ura-DNA_Glyclase_AS"/>
</dbReference>
<dbReference type="SUPFAM" id="SSF52141">
    <property type="entry name" value="Uracil-DNA glycosylase-like"/>
    <property type="match status" value="1"/>
</dbReference>
<dbReference type="NCBIfam" id="NF003591">
    <property type="entry name" value="PRK05254.1-4"/>
    <property type="match status" value="1"/>
</dbReference>
<gene>
    <name evidence="9" type="primary">ung</name>
    <name evidence="13" type="ORF">ACCQ42_04485</name>
</gene>
<feature type="active site" description="Proton acceptor" evidence="9 10">
    <location>
        <position position="68"/>
    </location>
</feature>
<dbReference type="RefSeq" id="WP_410035497.1">
    <property type="nucleotide sequence ID" value="NZ_JBGMEF010000018.1"/>
</dbReference>
<dbReference type="Pfam" id="PF03167">
    <property type="entry name" value="UDG"/>
    <property type="match status" value="1"/>
</dbReference>
<dbReference type="EC" id="3.2.2.27" evidence="4 9"/>
<dbReference type="CDD" id="cd10027">
    <property type="entry name" value="UDG-F1-like"/>
    <property type="match status" value="1"/>
</dbReference>
<evidence type="ECO:0000256" key="9">
    <source>
        <dbReference type="HAMAP-Rule" id="MF_00148"/>
    </source>
</evidence>
<keyword evidence="7 9" id="KW-0378">Hydrolase</keyword>
<dbReference type="SMART" id="SM00987">
    <property type="entry name" value="UreE_C"/>
    <property type="match status" value="1"/>
</dbReference>
<dbReference type="SMART" id="SM00986">
    <property type="entry name" value="UDG"/>
    <property type="match status" value="1"/>
</dbReference>
<evidence type="ECO:0000256" key="7">
    <source>
        <dbReference type="ARBA" id="ARBA00022801"/>
    </source>
</evidence>
<evidence type="ECO:0000256" key="5">
    <source>
        <dbReference type="ARBA" id="ARBA00018429"/>
    </source>
</evidence>
<dbReference type="PROSITE" id="PS00130">
    <property type="entry name" value="U_DNA_GLYCOSYLASE"/>
    <property type="match status" value="1"/>
</dbReference>
<name>A0ABW9MEZ7_9FIRM</name>
<evidence type="ECO:0000256" key="2">
    <source>
        <dbReference type="ARBA" id="ARBA00002631"/>
    </source>
</evidence>
<proteinExistence type="inferred from homology"/>